<proteinExistence type="predicted"/>
<evidence type="ECO:0000313" key="2">
    <source>
        <dbReference type="Proteomes" id="UP000705379"/>
    </source>
</evidence>
<dbReference type="Gene3D" id="2.60.120.1140">
    <property type="entry name" value="Protein of unknown function DUF192"/>
    <property type="match status" value="1"/>
</dbReference>
<dbReference type="PANTHER" id="PTHR37953:SF1">
    <property type="entry name" value="UPF0127 PROTEIN MJ1496"/>
    <property type="match status" value="1"/>
</dbReference>
<dbReference type="EMBL" id="QTKU01000001">
    <property type="protein sequence ID" value="MBS8259763.1"/>
    <property type="molecule type" value="Genomic_DNA"/>
</dbReference>
<dbReference type="PANTHER" id="PTHR37953">
    <property type="entry name" value="UPF0127 PROTEIN MJ1496"/>
    <property type="match status" value="1"/>
</dbReference>
<dbReference type="RefSeq" id="WP_213215334.1">
    <property type="nucleotide sequence ID" value="NZ_QTKU01000001.1"/>
</dbReference>
<organism evidence="1 2">
    <name type="scientific">Roseibium polysiphoniae</name>
    <dbReference type="NCBI Taxonomy" id="2571221"/>
    <lineage>
        <taxon>Bacteria</taxon>
        <taxon>Pseudomonadati</taxon>
        <taxon>Pseudomonadota</taxon>
        <taxon>Alphaproteobacteria</taxon>
        <taxon>Hyphomicrobiales</taxon>
        <taxon>Stappiaceae</taxon>
        <taxon>Roseibium</taxon>
    </lineage>
</organism>
<sequence length="167" mass="18196">MANVRKSPGLVLSTIGAGLLVCLLSFFSIAGSNAQSAGDLPIEDLMVMSGEESHAFRVEVASTDAQRAQGLMHREQMDADRGMLFVFDAEGERYFWMKDTPLSLDIIFAAADGRIVRIAERTTPFSEKIIPSRGDARFVLELVGGTSEKLKISTGDRLISPAIFPEE</sequence>
<dbReference type="InterPro" id="IPR038695">
    <property type="entry name" value="Saro_0823-like_sf"/>
</dbReference>
<name>A0A944GRJ0_9HYPH</name>
<dbReference type="AlphaFoldDB" id="A0A944GRJ0"/>
<dbReference type="Proteomes" id="UP000705379">
    <property type="component" value="Unassembled WGS sequence"/>
</dbReference>
<reference evidence="1" key="1">
    <citation type="submission" date="2018-08" db="EMBL/GenBank/DDBJ databases">
        <authorList>
            <person name="Jin W."/>
            <person name="Wang H."/>
            <person name="Yang Y."/>
            <person name="Li M."/>
            <person name="Liu J."/>
        </authorList>
    </citation>
    <scope>NUCLEOTIDE SEQUENCE</scope>
    <source>
        <strain evidence="1">AESS21</strain>
    </source>
</reference>
<accession>A0A944GRJ0</accession>
<dbReference type="InterPro" id="IPR003795">
    <property type="entry name" value="DUF192"/>
</dbReference>
<dbReference type="Pfam" id="PF02643">
    <property type="entry name" value="DUF192"/>
    <property type="match status" value="1"/>
</dbReference>
<gene>
    <name evidence="1" type="ORF">DYI23_05990</name>
</gene>
<protein>
    <submittedName>
        <fullName evidence="1">DUF192 domain-containing protein</fullName>
    </submittedName>
</protein>
<comment type="caution">
    <text evidence="1">The sequence shown here is derived from an EMBL/GenBank/DDBJ whole genome shotgun (WGS) entry which is preliminary data.</text>
</comment>
<evidence type="ECO:0000313" key="1">
    <source>
        <dbReference type="EMBL" id="MBS8259763.1"/>
    </source>
</evidence>
<reference evidence="1" key="2">
    <citation type="journal article" date="2021" name="Microorganisms">
        <title>Bacterial Dimethylsulfoniopropionate Biosynthesis in the East China Sea.</title>
        <authorList>
            <person name="Liu J."/>
            <person name="Zhang Y."/>
            <person name="Liu J."/>
            <person name="Zhong H."/>
            <person name="Williams B.T."/>
            <person name="Zheng Y."/>
            <person name="Curson A.R.J."/>
            <person name="Sun C."/>
            <person name="Sun H."/>
            <person name="Song D."/>
            <person name="Wagner Mackenzie B."/>
            <person name="Bermejo Martinez A."/>
            <person name="Todd J.D."/>
            <person name="Zhang X.H."/>
        </authorList>
    </citation>
    <scope>NUCLEOTIDE SEQUENCE</scope>
    <source>
        <strain evidence="1">AESS21</strain>
    </source>
</reference>